<reference evidence="2" key="1">
    <citation type="submission" date="2021-07" db="EMBL/GenBank/DDBJ databases">
        <authorList>
            <person name="Branca A.L. A."/>
        </authorList>
    </citation>
    <scope>NUCLEOTIDE SEQUENCE</scope>
</reference>
<dbReference type="Proteomes" id="UP001152646">
    <property type="component" value="Unassembled WGS sequence"/>
</dbReference>
<dbReference type="OrthoDB" id="3890746at2759"/>
<proteinExistence type="predicted"/>
<feature type="transmembrane region" description="Helical" evidence="1">
    <location>
        <begin position="83"/>
        <end position="105"/>
    </location>
</feature>
<evidence type="ECO:0000256" key="1">
    <source>
        <dbReference type="SAM" id="Phobius"/>
    </source>
</evidence>
<keyword evidence="1" id="KW-0812">Transmembrane</keyword>
<organism evidence="2 3">
    <name type="scientific">Penicillium salamii</name>
    <dbReference type="NCBI Taxonomy" id="1612424"/>
    <lineage>
        <taxon>Eukaryota</taxon>
        <taxon>Fungi</taxon>
        <taxon>Dikarya</taxon>
        <taxon>Ascomycota</taxon>
        <taxon>Pezizomycotina</taxon>
        <taxon>Eurotiomycetes</taxon>
        <taxon>Eurotiomycetidae</taxon>
        <taxon>Eurotiales</taxon>
        <taxon>Aspergillaceae</taxon>
        <taxon>Penicillium</taxon>
    </lineage>
</organism>
<feature type="transmembrane region" description="Helical" evidence="1">
    <location>
        <begin position="35"/>
        <end position="56"/>
    </location>
</feature>
<evidence type="ECO:0000313" key="3">
    <source>
        <dbReference type="Proteomes" id="UP001152646"/>
    </source>
</evidence>
<dbReference type="AlphaFoldDB" id="A0A9W4JHK1"/>
<dbReference type="PANTHER" id="PTHR42069:SF1">
    <property type="entry name" value="MARVEL DOMAIN-CONTAINING PROTEIN"/>
    <property type="match status" value="1"/>
</dbReference>
<feature type="transmembrane region" description="Helical" evidence="1">
    <location>
        <begin position="134"/>
        <end position="156"/>
    </location>
</feature>
<keyword evidence="1" id="KW-1133">Transmembrane helix</keyword>
<accession>A0A9W4JHK1</accession>
<keyword evidence="1" id="KW-0472">Membrane</keyword>
<dbReference type="PANTHER" id="PTHR42069">
    <property type="entry name" value="HYPHAL ANASTAMOSIS-8 PROTEIN"/>
    <property type="match status" value="1"/>
</dbReference>
<dbReference type="EMBL" id="CAJVPA010000195">
    <property type="protein sequence ID" value="CAG8391819.1"/>
    <property type="molecule type" value="Genomic_DNA"/>
</dbReference>
<evidence type="ECO:0000313" key="2">
    <source>
        <dbReference type="EMBL" id="CAG8391819.1"/>
    </source>
</evidence>
<comment type="caution">
    <text evidence="2">The sequence shown here is derived from an EMBL/GenBank/DDBJ whole genome shotgun (WGS) entry which is preliminary data.</text>
</comment>
<gene>
    <name evidence="2" type="ORF">PSALAMII_LOCUS7150</name>
</gene>
<protein>
    <submittedName>
        <fullName evidence="2">Uncharacterized protein</fullName>
    </submittedName>
</protein>
<sequence>MTSNSSVAGSGRAYSSDMEEATFLKRNRAIHFSRIALSFLNFSIAIAVVACEAPPLRHYKDTSQWAPAGLALWPLNFDLRPTIAAISCGSIITVLNLVYIAAALMPSVSMNFRILSVTYLILTQPHPRIKQLNIYASVSALAGFVTALVAVLFMIYRPSSNHPAGFNTNETLHSWTCKWKAGTNGTAIPRHFDRDCMNTRAGFILICILIGMEMLMGIFAAVGTWFQRDVSRRREQQFQLEKLEIASKHAYHQ</sequence>
<feature type="transmembrane region" description="Helical" evidence="1">
    <location>
        <begin position="201"/>
        <end position="226"/>
    </location>
</feature>
<name>A0A9W4JHK1_9EURO</name>